<evidence type="ECO:0000313" key="1">
    <source>
        <dbReference type="EMBL" id="RKM93217.1"/>
    </source>
</evidence>
<gene>
    <name evidence="1" type="ORF">SFRA_022190</name>
</gene>
<proteinExistence type="predicted"/>
<keyword evidence="2" id="KW-1185">Reference proteome</keyword>
<protein>
    <recommendedName>
        <fullName evidence="3">DUF892 family protein</fullName>
    </recommendedName>
</protein>
<organism evidence="1 2">
    <name type="scientific">Streptomyces xinghaiensis</name>
    <dbReference type="NCBI Taxonomy" id="1038928"/>
    <lineage>
        <taxon>Bacteria</taxon>
        <taxon>Bacillati</taxon>
        <taxon>Actinomycetota</taxon>
        <taxon>Actinomycetes</taxon>
        <taxon>Kitasatosporales</taxon>
        <taxon>Streptomycetaceae</taxon>
        <taxon>Streptomyces</taxon>
    </lineage>
</organism>
<reference evidence="1 2" key="1">
    <citation type="journal article" date="2014" name="Genome Announc.">
        <title>Draft Genome Sequence of Streptomyces fradiae ATCC 19609, a Strain Highly Sensitive to Antibiotics.</title>
        <authorList>
            <person name="Bekker O.B."/>
            <person name="Klimina K.M."/>
            <person name="Vatlin A.A."/>
            <person name="Zakharevich N.V."/>
            <person name="Kasianov A.S."/>
            <person name="Danilenko V.N."/>
        </authorList>
    </citation>
    <scope>NUCLEOTIDE SEQUENCE [LARGE SCALE GENOMIC DNA]</scope>
    <source>
        <strain evidence="1 2">ATCC 19609</strain>
    </source>
</reference>
<evidence type="ECO:0008006" key="3">
    <source>
        <dbReference type="Google" id="ProtNLM"/>
    </source>
</evidence>
<accession>A0A3M8EYW3</accession>
<dbReference type="EMBL" id="JNAD02000011">
    <property type="protein sequence ID" value="RKM93217.1"/>
    <property type="molecule type" value="Genomic_DNA"/>
</dbReference>
<dbReference type="AlphaFoldDB" id="A0A3M8EYW3"/>
<evidence type="ECO:0000313" key="2">
    <source>
        <dbReference type="Proteomes" id="UP000028058"/>
    </source>
</evidence>
<comment type="caution">
    <text evidence="1">The sequence shown here is derived from an EMBL/GenBank/DDBJ whole genome shotgun (WGS) entry which is preliminary data.</text>
</comment>
<dbReference type="Proteomes" id="UP000028058">
    <property type="component" value="Unassembled WGS sequence"/>
</dbReference>
<name>A0A3M8EYW3_9ACTN</name>
<sequence>MAMTRTGTLLAELHEAEQALAREFHRVAERQAADHGTHYPCLALAARCEEHATRLRAAARRHGRDLSEPRHSEPLSHLLDAVRRKSSERRGHHTSAGQLLLRDLRHLFLSAQEVSLLWLLLGQVARAVRDQELLDDVEELHPETLGQIGWLTTRLKNTAPQVLATAD</sequence>